<dbReference type="Pfam" id="PF04829">
    <property type="entry name" value="PT-VENN"/>
    <property type="match status" value="1"/>
</dbReference>
<gene>
    <name evidence="6" type="ORF">SAMN05421732_105104</name>
</gene>
<protein>
    <submittedName>
        <fullName evidence="6">Pre-toxin domain with VENN motif-containing protein</fullName>
    </submittedName>
</protein>
<proteinExistence type="predicted"/>
<organism evidence="6 7">
    <name type="scientific">Acinetobacter kookii</name>
    <dbReference type="NCBI Taxonomy" id="1226327"/>
    <lineage>
        <taxon>Bacteria</taxon>
        <taxon>Pseudomonadati</taxon>
        <taxon>Pseudomonadota</taxon>
        <taxon>Gammaproteobacteria</taxon>
        <taxon>Moraxellales</taxon>
        <taxon>Moraxellaceae</taxon>
        <taxon>Acinetobacter</taxon>
    </lineage>
</organism>
<evidence type="ECO:0000256" key="2">
    <source>
        <dbReference type="ARBA" id="ARBA00022656"/>
    </source>
</evidence>
<sequence length="330" mass="35660">MFHAILGATLAYINGGDPMAGGSAAVASETATNYLTNQLAEKYKDDPKYFVNGEFQANLLSEAEKAQIRDLTAGIGAVIGGAVGDSTYNAQLAGVIGQNAVENNQAGAHKFAKKQDDQYNNLCAQNGISVGQCSTWTGQRILNNSKELAMIIIPTEPYELIPMGKGVSIVSKVTGKVVAKFSDVKQAEKVLENIKASQAARESSNFNIHIAKSDQVKWGYKADNWSTNTLKKGDYVYGGIPGQSAYYTTEETLKSAKGSATSLFQSLQVTPHKIFGYRTEMGKYEVLKDMTVPFGKVKANPDLGNGGGDQFFIKPYDKNLKLVDKLKLEK</sequence>
<evidence type="ECO:0000256" key="1">
    <source>
        <dbReference type="ARBA" id="ARBA00004219"/>
    </source>
</evidence>
<evidence type="ECO:0000256" key="4">
    <source>
        <dbReference type="ARBA" id="ARBA00023026"/>
    </source>
</evidence>
<dbReference type="GO" id="GO:0090729">
    <property type="term" value="F:toxin activity"/>
    <property type="evidence" value="ECO:0007669"/>
    <property type="project" value="UniProtKB-KW"/>
</dbReference>
<keyword evidence="3" id="KW-1266">Target cell cytoplasm</keyword>
<evidence type="ECO:0000259" key="5">
    <source>
        <dbReference type="Pfam" id="PF04829"/>
    </source>
</evidence>
<dbReference type="InterPro" id="IPR006914">
    <property type="entry name" value="VENN_dom"/>
</dbReference>
<evidence type="ECO:0000313" key="6">
    <source>
        <dbReference type="EMBL" id="SDC33374.1"/>
    </source>
</evidence>
<keyword evidence="4" id="KW-0843">Virulence</keyword>
<dbReference type="STRING" id="1226327.SAMN05421732_105104"/>
<reference evidence="7" key="1">
    <citation type="submission" date="2016-09" db="EMBL/GenBank/DDBJ databases">
        <authorList>
            <person name="Varghese N."/>
            <person name="Submissions S."/>
        </authorList>
    </citation>
    <scope>NUCLEOTIDE SEQUENCE [LARGE SCALE GENOMIC DNA]</scope>
    <source>
        <strain evidence="7">ANC 4667</strain>
    </source>
</reference>
<dbReference type="RefSeq" id="WP_228143280.1">
    <property type="nucleotide sequence ID" value="NZ_BAABKJ010000015.1"/>
</dbReference>
<name>A0A1G6KQW9_9GAMM</name>
<feature type="domain" description="VENN motif-containing" evidence="5">
    <location>
        <begin position="59"/>
        <end position="105"/>
    </location>
</feature>
<evidence type="ECO:0000313" key="7">
    <source>
        <dbReference type="Proteomes" id="UP000243468"/>
    </source>
</evidence>
<keyword evidence="7" id="KW-1185">Reference proteome</keyword>
<dbReference type="AlphaFoldDB" id="A0A1G6KQW9"/>
<keyword evidence="2" id="KW-0800">Toxin</keyword>
<comment type="subcellular location">
    <subcellularLocation>
        <location evidence="1">Target cell</location>
        <location evidence="1">Target cell cytoplasm</location>
    </subcellularLocation>
</comment>
<accession>A0A1G6KQW9</accession>
<dbReference type="EMBL" id="FMYO01000005">
    <property type="protein sequence ID" value="SDC33374.1"/>
    <property type="molecule type" value="Genomic_DNA"/>
</dbReference>
<evidence type="ECO:0000256" key="3">
    <source>
        <dbReference type="ARBA" id="ARBA00022913"/>
    </source>
</evidence>
<dbReference type="Proteomes" id="UP000243468">
    <property type="component" value="Unassembled WGS sequence"/>
</dbReference>